<dbReference type="PANTHER" id="PTHR12185">
    <property type="entry name" value="SID1 TRANSMEMBRANE FAMILY MEMEBER"/>
    <property type="match status" value="1"/>
</dbReference>
<feature type="signal peptide" evidence="9">
    <location>
        <begin position="1"/>
        <end position="20"/>
    </location>
</feature>
<feature type="transmembrane region" description="Helical" evidence="8">
    <location>
        <begin position="637"/>
        <end position="659"/>
    </location>
</feature>
<keyword evidence="7" id="KW-0325">Glycoprotein</keyword>
<comment type="subcellular location">
    <subcellularLocation>
        <location evidence="1">Membrane</location>
        <topology evidence="1">Multi-pass membrane protein</topology>
    </subcellularLocation>
</comment>
<dbReference type="RefSeq" id="XP_017769437.1">
    <property type="nucleotide sequence ID" value="XM_017913948.1"/>
</dbReference>
<proteinExistence type="inferred from homology"/>
<keyword evidence="6 8" id="KW-0472">Membrane</keyword>
<evidence type="ECO:0000256" key="9">
    <source>
        <dbReference type="SAM" id="SignalP"/>
    </source>
</evidence>
<evidence type="ECO:0000256" key="8">
    <source>
        <dbReference type="SAM" id="Phobius"/>
    </source>
</evidence>
<feature type="transmembrane region" description="Helical" evidence="8">
    <location>
        <begin position="501"/>
        <end position="520"/>
    </location>
</feature>
<feature type="chain" id="PRO_5046371806" evidence="9">
    <location>
        <begin position="21"/>
        <end position="755"/>
    </location>
</feature>
<evidence type="ECO:0000256" key="2">
    <source>
        <dbReference type="ARBA" id="ARBA00006618"/>
    </source>
</evidence>
<feature type="transmembrane region" description="Helical" evidence="8">
    <location>
        <begin position="302"/>
        <end position="330"/>
    </location>
</feature>
<evidence type="ECO:0000256" key="6">
    <source>
        <dbReference type="ARBA" id="ARBA00023136"/>
    </source>
</evidence>
<dbReference type="InterPro" id="IPR025958">
    <property type="entry name" value="SID1_TM_fam"/>
</dbReference>
<feature type="transmembrane region" description="Helical" evidence="8">
    <location>
        <begin position="383"/>
        <end position="403"/>
    </location>
</feature>
<evidence type="ECO:0000256" key="5">
    <source>
        <dbReference type="ARBA" id="ARBA00022989"/>
    </source>
</evidence>
<keyword evidence="4 9" id="KW-0732">Signal</keyword>
<dbReference type="GeneID" id="108557441"/>
<reference evidence="11" key="1">
    <citation type="submission" date="2025-08" db="UniProtKB">
        <authorList>
            <consortium name="RefSeq"/>
        </authorList>
    </citation>
    <scope>IDENTIFICATION</scope>
    <source>
        <tissue evidence="11">Whole Larva</tissue>
    </source>
</reference>
<evidence type="ECO:0000313" key="11">
    <source>
        <dbReference type="RefSeq" id="XP_017769437.1"/>
    </source>
</evidence>
<evidence type="ECO:0000256" key="1">
    <source>
        <dbReference type="ARBA" id="ARBA00004141"/>
    </source>
</evidence>
<feature type="transmembrane region" description="Helical" evidence="8">
    <location>
        <begin position="475"/>
        <end position="495"/>
    </location>
</feature>
<keyword evidence="5 8" id="KW-1133">Transmembrane helix</keyword>
<keyword evidence="10" id="KW-1185">Reference proteome</keyword>
<dbReference type="PANTHER" id="PTHR12185:SF14">
    <property type="entry name" value="CHOLESTEROL UPTAKE PROTEIN 1"/>
    <property type="match status" value="1"/>
</dbReference>
<dbReference type="Pfam" id="PF13965">
    <property type="entry name" value="SID-1_RNA_chan"/>
    <property type="match status" value="1"/>
</dbReference>
<gene>
    <name evidence="11" type="primary">LOC108557441</name>
</gene>
<comment type="similarity">
    <text evidence="2">Belongs to the SID1 family.</text>
</comment>
<feature type="transmembrane region" description="Helical" evidence="8">
    <location>
        <begin position="532"/>
        <end position="551"/>
    </location>
</feature>
<feature type="transmembrane region" description="Helical" evidence="8">
    <location>
        <begin position="436"/>
        <end position="455"/>
    </location>
</feature>
<feature type="transmembrane region" description="Helical" evidence="8">
    <location>
        <begin position="721"/>
        <end position="740"/>
    </location>
</feature>
<organism evidence="10 11">
    <name type="scientific">Nicrophorus vespilloides</name>
    <name type="common">Boreal carrion beetle</name>
    <dbReference type="NCBI Taxonomy" id="110193"/>
    <lineage>
        <taxon>Eukaryota</taxon>
        <taxon>Metazoa</taxon>
        <taxon>Ecdysozoa</taxon>
        <taxon>Arthropoda</taxon>
        <taxon>Hexapoda</taxon>
        <taxon>Insecta</taxon>
        <taxon>Pterygota</taxon>
        <taxon>Neoptera</taxon>
        <taxon>Endopterygota</taxon>
        <taxon>Coleoptera</taxon>
        <taxon>Polyphaga</taxon>
        <taxon>Staphyliniformia</taxon>
        <taxon>Silphidae</taxon>
        <taxon>Nicrophorinae</taxon>
        <taxon>Nicrophorus</taxon>
    </lineage>
</organism>
<feature type="transmembrane region" description="Helical" evidence="8">
    <location>
        <begin position="610"/>
        <end position="631"/>
    </location>
</feature>
<feature type="transmembrane region" description="Helical" evidence="8">
    <location>
        <begin position="557"/>
        <end position="577"/>
    </location>
</feature>
<protein>
    <submittedName>
        <fullName evidence="11">SID1 transmembrane family member 1-like</fullName>
    </submittedName>
</protein>
<evidence type="ECO:0000313" key="10">
    <source>
        <dbReference type="Proteomes" id="UP000695000"/>
    </source>
</evidence>
<evidence type="ECO:0000256" key="7">
    <source>
        <dbReference type="ARBA" id="ARBA00023180"/>
    </source>
</evidence>
<evidence type="ECO:0000256" key="3">
    <source>
        <dbReference type="ARBA" id="ARBA00022692"/>
    </source>
</evidence>
<evidence type="ECO:0000256" key="4">
    <source>
        <dbReference type="ARBA" id="ARBA00022729"/>
    </source>
</evidence>
<dbReference type="Proteomes" id="UP000695000">
    <property type="component" value="Unplaced"/>
</dbReference>
<keyword evidence="3 8" id="KW-0812">Transmembrane</keyword>
<sequence length="755" mass="86500">MSRLLLFVMIISCVVAIATSEKIGENNEVVNVSLNADNDYRISYRDISEEMNPFKVEVWSEDATSRYPILVVVKQERRVTSWEIPLPVKTNFGTSLYSNTSRILCYDSQTVIDRQLQQKDHGAKRSFLGRKPRRNFTVTLSTASPTPVNVHLRAAPYNRYFIRSNVYYETRFSPSEPAVHLYEFPPNVLRDDEIRTVLIDVSSDDDVCFTVSAQPKICPVYDLNDDIVYDGKYQTVSTRGGLTIQKSAFPEGFYLVFVSKGDNYDCNHGGSLPQPKDRPVTENKQASLATFRVQIGKTRTEYVGAVLVVFFSVLVVCILLVIITVAFFYLGKHQNIERYKEPRRPEIVLPEDVTDSYHAKTEPKVIDFIYKGSELNRKKSLNYSWHILNIAIFYGIPVVQLMISYQRAVNYSGNLDLCYHNFQCSHPLYFTDFNHIFSNIGYILFGLLFLGMTFFRSRKYRNKPECGIPKLFGLYYSMGLALIFEGVLSACYHICPNQSNFQFDTSFMYVMAALIMVKLYQNRHPDVNASAYSTFAVLGFAVVLAMFGILFNSMAIMVIFIVAYIAFCIYVALKIYFFSYVVKGMRHIYSEYRNDRRVPSALKPIRIGRFITVTVANVINFLVAIAGLALYPKVVDFGTFLLGILMLNAIVYAIFYCVMKLIYRERICFEAIFYGLLAAVSWGFGCYFFLNASTVWSATPAESRQLNQPCILMGFYDTHDVWHLLSAPALYFSFMFLMVLDDDLYDKPQNNINAF</sequence>
<name>A0ABM1M4D7_NICVS</name>
<accession>A0ABM1M4D7</accession>
<feature type="transmembrane region" description="Helical" evidence="8">
    <location>
        <begin position="671"/>
        <end position="690"/>
    </location>
</feature>